<organism evidence="2 3">
    <name type="scientific">Clostridium lapidicellarium</name>
    <dbReference type="NCBI Taxonomy" id="3240931"/>
    <lineage>
        <taxon>Bacteria</taxon>
        <taxon>Bacillati</taxon>
        <taxon>Bacillota</taxon>
        <taxon>Clostridia</taxon>
        <taxon>Eubacteriales</taxon>
        <taxon>Clostridiaceae</taxon>
        <taxon>Clostridium</taxon>
    </lineage>
</organism>
<dbReference type="Proteomes" id="UP001565220">
    <property type="component" value="Unassembled WGS sequence"/>
</dbReference>
<feature type="domain" description="NADP-dependent oxidoreductase" evidence="1">
    <location>
        <begin position="32"/>
        <end position="102"/>
    </location>
</feature>
<keyword evidence="3" id="KW-1185">Reference proteome</keyword>
<dbReference type="PANTHER" id="PTHR43638:SF3">
    <property type="entry name" value="ALDEHYDE REDUCTASE"/>
    <property type="match status" value="1"/>
</dbReference>
<dbReference type="SUPFAM" id="SSF51430">
    <property type="entry name" value="NAD(P)-linked oxidoreductase"/>
    <property type="match status" value="1"/>
</dbReference>
<proteinExistence type="predicted"/>
<protein>
    <submittedName>
        <fullName evidence="2">Aldo/keto reductase</fullName>
    </submittedName>
</protein>
<dbReference type="InterPro" id="IPR023210">
    <property type="entry name" value="NADP_OxRdtase_dom"/>
</dbReference>
<accession>A0ABV4E1N4</accession>
<name>A0ABV4E1N4_9CLOT</name>
<evidence type="ECO:0000313" key="2">
    <source>
        <dbReference type="EMBL" id="MEY8765060.1"/>
    </source>
</evidence>
<reference evidence="2 3" key="1">
    <citation type="submission" date="2024-08" db="EMBL/GenBank/DDBJ databases">
        <title>Clostridium lapicellarii sp. nov., and Clostridium renhuaiense sp. nov., two species isolated from the mud in a fermentation cellar used for producing sauce-flavour Chinese liquors.</title>
        <authorList>
            <person name="Yang F."/>
            <person name="Wang H."/>
            <person name="Chen L.Q."/>
            <person name="Zhou N."/>
            <person name="Lu J.J."/>
            <person name="Pu X.X."/>
            <person name="Wan B."/>
            <person name="Wang L."/>
            <person name="Liu S.J."/>
        </authorList>
    </citation>
    <scope>NUCLEOTIDE SEQUENCE [LARGE SCALE GENOMIC DNA]</scope>
    <source>
        <strain evidence="2 3">MT-113</strain>
    </source>
</reference>
<evidence type="ECO:0000259" key="1">
    <source>
        <dbReference type="Pfam" id="PF00248"/>
    </source>
</evidence>
<dbReference type="Gene3D" id="3.20.20.100">
    <property type="entry name" value="NADP-dependent oxidoreductase domain"/>
    <property type="match status" value="1"/>
</dbReference>
<gene>
    <name evidence="2" type="ORF">AB8S09_15705</name>
</gene>
<dbReference type="Pfam" id="PF00248">
    <property type="entry name" value="Aldo_ket_red"/>
    <property type="match status" value="1"/>
</dbReference>
<sequence length="115" mass="13110">MSLISEREIEEIRNINEKKKVKLPDGTFVPALGQGTWYLGENASNMECEIRTLRLEIEFGMTFIDTAEMYGDGKAERLVGKAISEIRDKIFLVLKVYPHNAGAKNIFTKAYQKTH</sequence>
<comment type="caution">
    <text evidence="2">The sequence shown here is derived from an EMBL/GenBank/DDBJ whole genome shotgun (WGS) entry which is preliminary data.</text>
</comment>
<dbReference type="EMBL" id="JBGFFE010000049">
    <property type="protein sequence ID" value="MEY8765060.1"/>
    <property type="molecule type" value="Genomic_DNA"/>
</dbReference>
<dbReference type="InterPro" id="IPR036812">
    <property type="entry name" value="NAD(P)_OxRdtase_dom_sf"/>
</dbReference>
<evidence type="ECO:0000313" key="3">
    <source>
        <dbReference type="Proteomes" id="UP001565220"/>
    </source>
</evidence>
<dbReference type="PANTHER" id="PTHR43638">
    <property type="entry name" value="OXIDOREDUCTASE, ALDO/KETO REDUCTASE FAMILY PROTEIN"/>
    <property type="match status" value="1"/>
</dbReference>
<dbReference type="RefSeq" id="WP_369869543.1">
    <property type="nucleotide sequence ID" value="NZ_JBGFFE010000049.1"/>
</dbReference>